<protein>
    <submittedName>
        <fullName evidence="5">AraC family transcriptional regulator</fullName>
    </submittedName>
</protein>
<evidence type="ECO:0000313" key="6">
    <source>
        <dbReference type="Proteomes" id="UP000678895"/>
    </source>
</evidence>
<evidence type="ECO:0000313" key="5">
    <source>
        <dbReference type="EMBL" id="GIO43853.1"/>
    </source>
</evidence>
<dbReference type="EMBL" id="BORS01000013">
    <property type="protein sequence ID" value="GIO43853.1"/>
    <property type="molecule type" value="Genomic_DNA"/>
</dbReference>
<organism evidence="5 6">
    <name type="scientific">Paenibacillus apis</name>
    <dbReference type="NCBI Taxonomy" id="1792174"/>
    <lineage>
        <taxon>Bacteria</taxon>
        <taxon>Bacillati</taxon>
        <taxon>Bacillota</taxon>
        <taxon>Bacilli</taxon>
        <taxon>Bacillales</taxon>
        <taxon>Paenibacillaceae</taxon>
        <taxon>Paenibacillus</taxon>
    </lineage>
</organism>
<comment type="caution">
    <text evidence="5">The sequence shown here is derived from an EMBL/GenBank/DDBJ whole genome shotgun (WGS) entry which is preliminary data.</text>
</comment>
<evidence type="ECO:0000256" key="2">
    <source>
        <dbReference type="ARBA" id="ARBA00023125"/>
    </source>
</evidence>
<dbReference type="PANTHER" id="PTHR43280">
    <property type="entry name" value="ARAC-FAMILY TRANSCRIPTIONAL REGULATOR"/>
    <property type="match status" value="1"/>
</dbReference>
<dbReference type="SUPFAM" id="SSF46689">
    <property type="entry name" value="Homeodomain-like"/>
    <property type="match status" value="1"/>
</dbReference>
<proteinExistence type="predicted"/>
<dbReference type="Pfam" id="PF12833">
    <property type="entry name" value="HTH_18"/>
    <property type="match status" value="1"/>
</dbReference>
<dbReference type="AlphaFoldDB" id="A0A919Y5Y4"/>
<dbReference type="InterPro" id="IPR037923">
    <property type="entry name" value="HTH-like"/>
</dbReference>
<dbReference type="SUPFAM" id="SSF51215">
    <property type="entry name" value="Regulatory protein AraC"/>
    <property type="match status" value="1"/>
</dbReference>
<dbReference type="PANTHER" id="PTHR43280:SF28">
    <property type="entry name" value="HTH-TYPE TRANSCRIPTIONAL ACTIVATOR RHAS"/>
    <property type="match status" value="1"/>
</dbReference>
<dbReference type="InterPro" id="IPR014710">
    <property type="entry name" value="RmlC-like_jellyroll"/>
</dbReference>
<keyword evidence="6" id="KW-1185">Reference proteome</keyword>
<gene>
    <name evidence="5" type="ORF">J41TS4_36110</name>
</gene>
<evidence type="ECO:0000256" key="3">
    <source>
        <dbReference type="ARBA" id="ARBA00023163"/>
    </source>
</evidence>
<dbReference type="Gene3D" id="1.10.10.60">
    <property type="entry name" value="Homeodomain-like"/>
    <property type="match status" value="2"/>
</dbReference>
<keyword evidence="1" id="KW-0805">Transcription regulation</keyword>
<sequence length="341" mass="41064">MNHSFNKVLQLSDQEEKKRIDRSLDELMEDEYQLNDNMRKLIEGQQYVFPSLNQDHATPDMLIRTQDTISAKKHHFSTTPYFHRHDFIEMVYVYKGLCYQYIESQDQLMILNEGELFILNQNVLHALYQPNPEDIIIKMIIPPRYLGFEFGERQEFQDSILDFLTKSVMKRSLSYHYLHFRTASNPLIRTFVERLVTEYYQKPNYFEDAMCCYLKLLFIELSRSNSILNSVHFDIKTKRLQHDQLLNYVRENMQTITLDQLANEFSYNKCYLSRLISEEFGESFQKIVREIRMEEVETLIRYTNLSIEQIADRVGYKNAVIIYKMIREKYNMTPSEFRKNR</sequence>
<dbReference type="InterPro" id="IPR003313">
    <property type="entry name" value="AraC-bd"/>
</dbReference>
<evidence type="ECO:0000259" key="4">
    <source>
        <dbReference type="PROSITE" id="PS01124"/>
    </source>
</evidence>
<dbReference type="SMART" id="SM00342">
    <property type="entry name" value="HTH_ARAC"/>
    <property type="match status" value="1"/>
</dbReference>
<reference evidence="5" key="1">
    <citation type="submission" date="2021-03" db="EMBL/GenBank/DDBJ databases">
        <title>Antimicrobial resistance genes in bacteria isolated from Japanese honey, and their potential for conferring macrolide and lincosamide resistance in the American foulbrood pathogen Paenibacillus larvae.</title>
        <authorList>
            <person name="Okamoto M."/>
            <person name="Kumagai M."/>
            <person name="Kanamori H."/>
            <person name="Takamatsu D."/>
        </authorList>
    </citation>
    <scope>NUCLEOTIDE SEQUENCE</scope>
    <source>
        <strain evidence="5">J41TS4</strain>
    </source>
</reference>
<evidence type="ECO:0000256" key="1">
    <source>
        <dbReference type="ARBA" id="ARBA00023015"/>
    </source>
</evidence>
<dbReference type="InterPro" id="IPR009057">
    <property type="entry name" value="Homeodomain-like_sf"/>
</dbReference>
<accession>A0A919Y5Y4</accession>
<keyword evidence="3" id="KW-0804">Transcription</keyword>
<name>A0A919Y5Y4_9BACL</name>
<dbReference type="Pfam" id="PF02311">
    <property type="entry name" value="AraC_binding"/>
    <property type="match status" value="1"/>
</dbReference>
<dbReference type="Gene3D" id="2.60.120.10">
    <property type="entry name" value="Jelly Rolls"/>
    <property type="match status" value="1"/>
</dbReference>
<keyword evidence="2" id="KW-0238">DNA-binding</keyword>
<dbReference type="RefSeq" id="WP_301629250.1">
    <property type="nucleotide sequence ID" value="NZ_BORS01000013.1"/>
</dbReference>
<dbReference type="Proteomes" id="UP000678895">
    <property type="component" value="Unassembled WGS sequence"/>
</dbReference>
<dbReference type="GO" id="GO:0043565">
    <property type="term" value="F:sequence-specific DNA binding"/>
    <property type="evidence" value="ECO:0007669"/>
    <property type="project" value="InterPro"/>
</dbReference>
<feature type="domain" description="HTH araC/xylS-type" evidence="4">
    <location>
        <begin position="243"/>
        <end position="340"/>
    </location>
</feature>
<dbReference type="InterPro" id="IPR018060">
    <property type="entry name" value="HTH_AraC"/>
</dbReference>
<dbReference type="PROSITE" id="PS01124">
    <property type="entry name" value="HTH_ARAC_FAMILY_2"/>
    <property type="match status" value="1"/>
</dbReference>
<dbReference type="GO" id="GO:0003700">
    <property type="term" value="F:DNA-binding transcription factor activity"/>
    <property type="evidence" value="ECO:0007669"/>
    <property type="project" value="InterPro"/>
</dbReference>